<organism evidence="3 4">
    <name type="scientific">Mesorhabditis belari</name>
    <dbReference type="NCBI Taxonomy" id="2138241"/>
    <lineage>
        <taxon>Eukaryota</taxon>
        <taxon>Metazoa</taxon>
        <taxon>Ecdysozoa</taxon>
        <taxon>Nematoda</taxon>
        <taxon>Chromadorea</taxon>
        <taxon>Rhabditida</taxon>
        <taxon>Rhabditina</taxon>
        <taxon>Rhabditomorpha</taxon>
        <taxon>Rhabditoidea</taxon>
        <taxon>Rhabditidae</taxon>
        <taxon>Mesorhabditinae</taxon>
        <taxon>Mesorhabditis</taxon>
    </lineage>
</organism>
<protein>
    <recommendedName>
        <fullName evidence="5">RNA polymerase I-specific transcription initiation factor RRN3</fullName>
    </recommendedName>
</protein>
<name>A0AAF3FSF0_9BILA</name>
<dbReference type="AlphaFoldDB" id="A0AAF3FSF0"/>
<proteinExistence type="inferred from homology"/>
<dbReference type="Proteomes" id="UP000887575">
    <property type="component" value="Unassembled WGS sequence"/>
</dbReference>
<keyword evidence="3" id="KW-1185">Reference proteome</keyword>
<evidence type="ECO:0008006" key="5">
    <source>
        <dbReference type="Google" id="ProtNLM"/>
    </source>
</evidence>
<comment type="similarity">
    <text evidence="1">Belongs to the RRN3 family.</text>
</comment>
<dbReference type="GO" id="GO:0001042">
    <property type="term" value="F:RNA polymerase I core binding"/>
    <property type="evidence" value="ECO:0007669"/>
    <property type="project" value="TreeGrafter"/>
</dbReference>
<feature type="region of interest" description="Disordered" evidence="2">
    <location>
        <begin position="209"/>
        <end position="233"/>
    </location>
</feature>
<feature type="compositionally biased region" description="Basic and acidic residues" evidence="2">
    <location>
        <begin position="215"/>
        <end position="231"/>
    </location>
</feature>
<evidence type="ECO:0000256" key="1">
    <source>
        <dbReference type="ARBA" id="ARBA00010098"/>
    </source>
</evidence>
<dbReference type="GO" id="GO:0006361">
    <property type="term" value="P:transcription initiation at RNA polymerase I promoter"/>
    <property type="evidence" value="ECO:0007669"/>
    <property type="project" value="InterPro"/>
</dbReference>
<evidence type="ECO:0000313" key="4">
    <source>
        <dbReference type="WBParaSite" id="MBELARI_LOCUS9682"/>
    </source>
</evidence>
<dbReference type="InterPro" id="IPR007991">
    <property type="entry name" value="RNA_pol_I_trans_ini_fac_RRN3"/>
</dbReference>
<reference evidence="4" key="1">
    <citation type="submission" date="2024-02" db="UniProtKB">
        <authorList>
            <consortium name="WormBaseParasite"/>
        </authorList>
    </citation>
    <scope>IDENTIFICATION</scope>
</reference>
<dbReference type="PANTHER" id="PTHR12790">
    <property type="entry name" value="TRANSCRIPTION INITIATION FACTOR IA RRN3"/>
    <property type="match status" value="1"/>
</dbReference>
<sequence length="597" mass="68029">MEQKELLVPYLKGDANATIAYSRMCRSLTTFKEADESMKANLMQQLIEMGEFLGENTTDLVKQIVNIPWWSIPKALIPGYQRLLLDTALHFSPHIELVFQACVYNFKPAIGKEYTDQELDEQFKLAHSLIVQILRCVPMSVNLLYKIITKFPHHSVDTKLYVWYFRNVVLVGECAPQLRFKLWEALIQNLLVLDAYLLHKNNDKEENGEELNIFKLDEETNEEKGQTKEPASKQQETLDACMLVVYQYITRKMGHVVEDAPWLRLGEDVDVLQLLAEPFELHLLMSGDASIVPFIWLYACSLNPRYPSQFFETLWHRITLPQRAQSDAKRSQNGASLLAAFLARASYVDTDEAFDWLRRICDWLLSYIDSQTGVSSASPAPGALRHGTFYALCQAFFIIFCFRYKRIVANAQKWDQVRSWNLSRIVNSYLDPLKFISRPVAVCFATIARSLQLVYCSHQLAAVSKGDSAQPFESSFPLDSYSLPTTSSLITPLMRHFSPLAEDLPILKQEFAQEKAKKKSLVASDLEDFGESSLAFLDEAEEPMILGSPMNISAFPISIETSGRLPHQFSSYYSTSPGLKVFDFGQTMNMNKLSGMR</sequence>
<dbReference type="GO" id="GO:0001181">
    <property type="term" value="F:RNA polymerase I general transcription initiation factor activity"/>
    <property type="evidence" value="ECO:0007669"/>
    <property type="project" value="InterPro"/>
</dbReference>
<dbReference type="PANTHER" id="PTHR12790:SF0">
    <property type="entry name" value="RNA POLYMERASE I-SPECIFIC TRANSCRIPTION INITIATION FACTOR RRN3-RELATED"/>
    <property type="match status" value="1"/>
</dbReference>
<evidence type="ECO:0000256" key="2">
    <source>
        <dbReference type="SAM" id="MobiDB-lite"/>
    </source>
</evidence>
<accession>A0AAF3FSF0</accession>
<evidence type="ECO:0000313" key="3">
    <source>
        <dbReference type="Proteomes" id="UP000887575"/>
    </source>
</evidence>
<dbReference type="GO" id="GO:0005634">
    <property type="term" value="C:nucleus"/>
    <property type="evidence" value="ECO:0007669"/>
    <property type="project" value="TreeGrafter"/>
</dbReference>
<dbReference type="Pfam" id="PF05327">
    <property type="entry name" value="RRN3"/>
    <property type="match status" value="1"/>
</dbReference>
<dbReference type="WBParaSite" id="MBELARI_LOCUS9682">
    <property type="protein sequence ID" value="MBELARI_LOCUS9682"/>
    <property type="gene ID" value="MBELARI_LOCUS9682"/>
</dbReference>